<evidence type="ECO:0000259" key="3">
    <source>
        <dbReference type="PROSITE" id="PS50110"/>
    </source>
</evidence>
<evidence type="ECO:0000313" key="4">
    <source>
        <dbReference type="EMBL" id="ABB36872.1"/>
    </source>
</evidence>
<dbReference type="PROSITE" id="PS50110">
    <property type="entry name" value="RESPONSE_REGULATORY"/>
    <property type="match status" value="1"/>
</dbReference>
<protein>
    <submittedName>
        <fullName evidence="4">Response regulator receiver protein</fullName>
    </submittedName>
</protein>
<dbReference type="STRING" id="207559.Dde_0071"/>
<evidence type="ECO:0000256" key="1">
    <source>
        <dbReference type="ARBA" id="ARBA00022553"/>
    </source>
</evidence>
<dbReference type="AlphaFoldDB" id="Q317M4"/>
<reference evidence="4 5" key="1">
    <citation type="journal article" date="2011" name="J. Bacteriol.">
        <title>Complete genome sequence and updated annotation of Desulfovibrio alaskensis G20.</title>
        <authorList>
            <person name="Hauser L.J."/>
            <person name="Land M.L."/>
            <person name="Brown S.D."/>
            <person name="Larimer F."/>
            <person name="Keller K.L."/>
            <person name="Rapp-Giles B.J."/>
            <person name="Price M.N."/>
            <person name="Lin M."/>
            <person name="Bruce D.C."/>
            <person name="Detter J.C."/>
            <person name="Tapia R."/>
            <person name="Han C.S."/>
            <person name="Goodwin L.A."/>
            <person name="Cheng J.F."/>
            <person name="Pitluck S."/>
            <person name="Copeland A."/>
            <person name="Lucas S."/>
            <person name="Nolan M."/>
            <person name="Lapidus A.L."/>
            <person name="Palumbo A.V."/>
            <person name="Wall J.D."/>
        </authorList>
    </citation>
    <scope>NUCLEOTIDE SEQUENCE [LARGE SCALE GENOMIC DNA]</scope>
    <source>
        <strain evidence="5">ATCC BAA 1058 / DSM 17464 / G20</strain>
    </source>
</reference>
<dbReference type="Gene3D" id="3.40.50.2300">
    <property type="match status" value="1"/>
</dbReference>
<keyword evidence="5" id="KW-1185">Reference proteome</keyword>
<dbReference type="SUPFAM" id="SSF52172">
    <property type="entry name" value="CheY-like"/>
    <property type="match status" value="1"/>
</dbReference>
<dbReference type="InterPro" id="IPR050595">
    <property type="entry name" value="Bact_response_regulator"/>
</dbReference>
<dbReference type="GO" id="GO:0000160">
    <property type="term" value="P:phosphorelay signal transduction system"/>
    <property type="evidence" value="ECO:0007669"/>
    <property type="project" value="InterPro"/>
</dbReference>
<organism evidence="4 5">
    <name type="scientific">Oleidesulfovibrio alaskensis (strain ATCC BAA-1058 / DSM 17464 / G20)</name>
    <name type="common">Desulfovibrio alaskensis</name>
    <dbReference type="NCBI Taxonomy" id="207559"/>
    <lineage>
        <taxon>Bacteria</taxon>
        <taxon>Pseudomonadati</taxon>
        <taxon>Thermodesulfobacteriota</taxon>
        <taxon>Desulfovibrionia</taxon>
        <taxon>Desulfovibrionales</taxon>
        <taxon>Desulfovibrionaceae</taxon>
        <taxon>Oleidesulfovibrio</taxon>
    </lineage>
</organism>
<dbReference type="CDD" id="cd00156">
    <property type="entry name" value="REC"/>
    <property type="match status" value="1"/>
</dbReference>
<dbReference type="RefSeq" id="WP_011366257.1">
    <property type="nucleotide sequence ID" value="NC_007519.1"/>
</dbReference>
<dbReference type="eggNOG" id="COG0745">
    <property type="taxonomic scope" value="Bacteria"/>
</dbReference>
<feature type="modified residue" description="4-aspartylphosphate" evidence="2">
    <location>
        <position position="53"/>
    </location>
</feature>
<name>Q317M4_OLEA2</name>
<dbReference type="EMBL" id="CP000112">
    <property type="protein sequence ID" value="ABB36872.1"/>
    <property type="molecule type" value="Genomic_DNA"/>
</dbReference>
<dbReference type="HOGENOM" id="CLU_000445_69_17_7"/>
<proteinExistence type="predicted"/>
<dbReference type="PANTHER" id="PTHR44591">
    <property type="entry name" value="STRESS RESPONSE REGULATOR PROTEIN 1"/>
    <property type="match status" value="1"/>
</dbReference>
<keyword evidence="1 2" id="KW-0597">Phosphoprotein</keyword>
<feature type="domain" description="Response regulatory" evidence="3">
    <location>
        <begin position="3"/>
        <end position="120"/>
    </location>
</feature>
<dbReference type="SMART" id="SM00448">
    <property type="entry name" value="REC"/>
    <property type="match status" value="1"/>
</dbReference>
<dbReference type="Pfam" id="PF00072">
    <property type="entry name" value="Response_reg"/>
    <property type="match status" value="1"/>
</dbReference>
<sequence>MPTILIVEDDPITRGILRDIVTSYGHKVLDVADGRTAWERLQNDPDIDLMITDVRMPGLDGMELVGMLRSNDRLQGLPVIITSGVVGLRQIARLLRRGASSFIAKPIDPKELQHCIQNTLAAGTGVPHSSRPDDVSARS</sequence>
<dbReference type="PANTHER" id="PTHR44591:SF3">
    <property type="entry name" value="RESPONSE REGULATORY DOMAIN-CONTAINING PROTEIN"/>
    <property type="match status" value="1"/>
</dbReference>
<evidence type="ECO:0000256" key="2">
    <source>
        <dbReference type="PROSITE-ProRule" id="PRU00169"/>
    </source>
</evidence>
<gene>
    <name evidence="4" type="ordered locus">Dde_0071</name>
</gene>
<dbReference type="InterPro" id="IPR001789">
    <property type="entry name" value="Sig_transdc_resp-reg_receiver"/>
</dbReference>
<evidence type="ECO:0000313" key="5">
    <source>
        <dbReference type="Proteomes" id="UP000002710"/>
    </source>
</evidence>
<dbReference type="InterPro" id="IPR011006">
    <property type="entry name" value="CheY-like_superfamily"/>
</dbReference>
<accession>Q317M4</accession>
<dbReference type="Proteomes" id="UP000002710">
    <property type="component" value="Chromosome"/>
</dbReference>
<dbReference type="KEGG" id="dde:Dde_0071"/>